<organism evidence="2 3">
    <name type="scientific">phage Lak_Megaphage_RVC_AP3_GC26</name>
    <dbReference type="NCBI Taxonomy" id="3109225"/>
    <lineage>
        <taxon>Viruses</taxon>
        <taxon>Duplodnaviria</taxon>
        <taxon>Heunggongvirae</taxon>
        <taxon>Uroviricota</taxon>
        <taxon>Caudoviricetes</taxon>
        <taxon>Caudoviricetes code 15 clade</taxon>
    </lineage>
</organism>
<evidence type="ECO:0000313" key="3">
    <source>
        <dbReference type="Proteomes" id="UP001348805"/>
    </source>
</evidence>
<protein>
    <submittedName>
        <fullName evidence="2">Uncharacterized protein</fullName>
    </submittedName>
</protein>
<dbReference type="Proteomes" id="UP001348805">
    <property type="component" value="Segment"/>
</dbReference>
<sequence>MNTKYPINGRVATLNDIVHEYGASSIWPKNSKYTLFDTSIMSQPFQNLVFKDTLDANNKFVGKRPYEIVYFDNVYSTTERDTTGKHMKIVQKSDSAVFSDLYPGGISGHEYIKAGDVVNPGNIIIGKYGFKFIVASQNDKKQYYYNYRTSTGEATVMYALRNIIRILKEYILNNNTSGNIDNILKIKLQQLFISKEDNDSANKHQPFEEIIKNNELKSDAYKYLGDFIWTYKNINIENYTRAEQSILNIAESKGYLTLNNNNVNSIDTLLKDWLGNNKDDNYSYNQKSFYNQLKYYLNIFANSQRFFVSYVTAFRFGKISNKSYLQIEPVLRCDLGVFMLYKKVIIIKSIHDYRTALPQGVISPSTRLDIILKYKVIYENISKETTPITKTISLTWNDIIHNSDKTKDNQKNIWFTLRNAVCEDKDKDENNGGYKDYIDDTNKFGKYTYDDGLGYFLNINDMSLKTLNWPYNESLLLTDETEFKNIINNPLYNKNNIKNYANTADITTFNNKDKDEIRKDIQYYSGPFGTLRIHNFLDKGNEKSGYYCDIDLLRCKNFYIIQQNSEVSNISINIYYSIPYDTIIPNTCVRLISKTFEQAGMSDDNTADKDKPADIVKQQQKDLVKDIIYSIPNNSNNEVFITISSTEAKVKLYASGEKEPLTSTNKDSYINNLNLELYYLNSNGIWQLAEKDVDYIINAYTRPNTLPYYSFRFKNSNKTYVFWKFKFNDIKQFLYFRSNDIQKNDKQQLTIISLYVQDENSATIEQKVRGLNNIDIYLQYLIYHADTNTESYINGTTCLNCFTQAFIRTSTTQNQNAYVNKNQSFYIEPISFKTSDSYQYQEFNTIKHKPFNVAYKTSIVMNNKNIYKFKQCSTLFGKDIDNRRVLIKEHTTETQPSIYLAFEPIYIIEFGSIQYSTETDRDDGKPLVEDACRTRYNNKITLNIFKYKINSGANTSSINLQDNVNNMNILSLYTSDIFIDCDFLKIIGSSIDEDLQYISSQYLISYDVVILSYDFTANNYVKQGQASISNGLTKSQINENFYKIKFDPNKQYLVDIIFTKYRKRTSEIACTFFCTDSRFDGYITLLITELPPGYNGELSNVKNPPYYSTPGSTRPISLPIGCTVKLIHNFDVLLNINGDKIKWNGWTYPGTTEAKMDKEIELKIGETLNISITANLYADPSITVNLPSPPSTPSTPSAPDTSNNNP</sequence>
<evidence type="ECO:0000256" key="1">
    <source>
        <dbReference type="SAM" id="MobiDB-lite"/>
    </source>
</evidence>
<feature type="compositionally biased region" description="Low complexity" evidence="1">
    <location>
        <begin position="1194"/>
        <end position="1206"/>
    </location>
</feature>
<keyword evidence="3" id="KW-1185">Reference proteome</keyword>
<dbReference type="EMBL" id="OR769219">
    <property type="protein sequence ID" value="WQJ51436.1"/>
    <property type="molecule type" value="Genomic_DNA"/>
</dbReference>
<evidence type="ECO:0000313" key="2">
    <source>
        <dbReference type="EMBL" id="WQJ51436.1"/>
    </source>
</evidence>
<proteinExistence type="predicted"/>
<reference evidence="2 3" key="1">
    <citation type="submission" date="2023-11" db="EMBL/GenBank/DDBJ databases">
        <authorList>
            <person name="Cook R."/>
            <person name="Crisci M."/>
            <person name="Pye H."/>
            <person name="Adriaenssens E."/>
            <person name="Santini J."/>
        </authorList>
    </citation>
    <scope>NUCLEOTIDE SEQUENCE [LARGE SCALE GENOMIC DNA]</scope>
    <source>
        <strain evidence="2">Lak_Megaphage_RVC_AP3_GC26</strain>
    </source>
</reference>
<feature type="region of interest" description="Disordered" evidence="1">
    <location>
        <begin position="1184"/>
        <end position="1206"/>
    </location>
</feature>
<accession>A0ABZ0YZZ7</accession>
<name>A0ABZ0YZZ7_9CAUD</name>